<keyword evidence="3" id="KW-0812">Transmembrane</keyword>
<comment type="similarity">
    <text evidence="2">Belongs to the CD36 family.</text>
</comment>
<evidence type="ECO:0000256" key="1">
    <source>
        <dbReference type="ARBA" id="ARBA00004370"/>
    </source>
</evidence>
<evidence type="ECO:0000256" key="3">
    <source>
        <dbReference type="ARBA" id="ARBA00022692"/>
    </source>
</evidence>
<dbReference type="InterPro" id="IPR002159">
    <property type="entry name" value="CD36_fam"/>
</dbReference>
<dbReference type="Proteomes" id="UP000784294">
    <property type="component" value="Unassembled WGS sequence"/>
</dbReference>
<accession>A0A3S5AL93</accession>
<reference evidence="7" key="1">
    <citation type="submission" date="2018-11" db="EMBL/GenBank/DDBJ databases">
        <authorList>
            <consortium name="Pathogen Informatics"/>
        </authorList>
    </citation>
    <scope>NUCLEOTIDE SEQUENCE</scope>
</reference>
<dbReference type="OrthoDB" id="514335at2759"/>
<keyword evidence="6" id="KW-0325">Glycoprotein</keyword>
<organism evidence="7 8">
    <name type="scientific">Protopolystoma xenopodis</name>
    <dbReference type="NCBI Taxonomy" id="117903"/>
    <lineage>
        <taxon>Eukaryota</taxon>
        <taxon>Metazoa</taxon>
        <taxon>Spiralia</taxon>
        <taxon>Lophotrochozoa</taxon>
        <taxon>Platyhelminthes</taxon>
        <taxon>Monogenea</taxon>
        <taxon>Polyopisthocotylea</taxon>
        <taxon>Polystomatidea</taxon>
        <taxon>Polystomatidae</taxon>
        <taxon>Protopolystoma</taxon>
    </lineage>
</organism>
<comment type="subcellular location">
    <subcellularLocation>
        <location evidence="1">Membrane</location>
    </subcellularLocation>
</comment>
<proteinExistence type="inferred from homology"/>
<evidence type="ECO:0000313" key="7">
    <source>
        <dbReference type="EMBL" id="VEL19417.1"/>
    </source>
</evidence>
<evidence type="ECO:0000313" key="8">
    <source>
        <dbReference type="Proteomes" id="UP000784294"/>
    </source>
</evidence>
<keyword evidence="8" id="KW-1185">Reference proteome</keyword>
<keyword evidence="5" id="KW-0472">Membrane</keyword>
<evidence type="ECO:0000256" key="5">
    <source>
        <dbReference type="ARBA" id="ARBA00023136"/>
    </source>
</evidence>
<evidence type="ECO:0000256" key="6">
    <source>
        <dbReference type="ARBA" id="ARBA00023180"/>
    </source>
</evidence>
<dbReference type="GO" id="GO:0016020">
    <property type="term" value="C:membrane"/>
    <property type="evidence" value="ECO:0007669"/>
    <property type="project" value="UniProtKB-SubCell"/>
</dbReference>
<name>A0A3S5AL93_9PLAT</name>
<protein>
    <submittedName>
        <fullName evidence="7">Uncharacterized protein</fullName>
    </submittedName>
</protein>
<evidence type="ECO:0000256" key="4">
    <source>
        <dbReference type="ARBA" id="ARBA00022989"/>
    </source>
</evidence>
<dbReference type="AlphaFoldDB" id="A0A3S5AL93"/>
<dbReference type="EMBL" id="CAAALY010041480">
    <property type="protein sequence ID" value="VEL19417.1"/>
    <property type="molecule type" value="Genomic_DNA"/>
</dbReference>
<gene>
    <name evidence="7" type="ORF">PXEA_LOCUS12857</name>
</gene>
<comment type="caution">
    <text evidence="7">The sequence shown here is derived from an EMBL/GenBank/DDBJ whole genome shotgun (WGS) entry which is preliminary data.</text>
</comment>
<keyword evidence="4" id="KW-1133">Transmembrane helix</keyword>
<dbReference type="Pfam" id="PF01130">
    <property type="entry name" value="CD36"/>
    <property type="match status" value="1"/>
</dbReference>
<evidence type="ECO:0000256" key="2">
    <source>
        <dbReference type="ARBA" id="ARBA00010532"/>
    </source>
</evidence>
<sequence>MRDEVSCPPDGLLDLSVCRKMDGNSLPIYASAPHLLGSTDAVLSRLQGLPQADPVNDKSVLRIEPVVYVEIHRPTMN</sequence>